<protein>
    <submittedName>
        <fullName evidence="2">Sugar/nucleoside kinase (Ribokinase family)</fullName>
    </submittedName>
</protein>
<accession>A0ABS4J9V0</accession>
<evidence type="ECO:0000313" key="2">
    <source>
        <dbReference type="EMBL" id="MBP1996639.1"/>
    </source>
</evidence>
<sequence>MKYVMVSTAVTDLTYPYGHTDPTAALGGAGTYALAGAKVWTDDVTLVTGVGADFAGAHGHWFETNEISMNHILVKDVHTPTTLIHYFKDGERKETSAFGSEHYRLMEAGTDDIQAALGPDVKGVYIFKEAILEYWQAVSSMKQAYGCTVLWEINADSAAYSQMDHVRKIAEMIDIFSINMTEARSLLNLHTVDEIVEQFRSWKTPLVFLRDGGRGAYMIARDEYVHVPPVQDVNVVDATGGGNSSSAGVLYGICEGYSLYDAGVIGSISASICLEQQGVPEFLDADLRKRANRLLENMRRK</sequence>
<dbReference type="SUPFAM" id="SSF53613">
    <property type="entry name" value="Ribokinase-like"/>
    <property type="match status" value="1"/>
</dbReference>
<dbReference type="RefSeq" id="WP_209979274.1">
    <property type="nucleotide sequence ID" value="NZ_JAGGLB010000053.1"/>
</dbReference>
<dbReference type="InterPro" id="IPR029056">
    <property type="entry name" value="Ribokinase-like"/>
</dbReference>
<gene>
    <name evidence="2" type="ORF">J2Z66_008287</name>
</gene>
<dbReference type="GO" id="GO:0016301">
    <property type="term" value="F:kinase activity"/>
    <property type="evidence" value="ECO:0007669"/>
    <property type="project" value="UniProtKB-KW"/>
</dbReference>
<dbReference type="InterPro" id="IPR011611">
    <property type="entry name" value="PfkB_dom"/>
</dbReference>
<evidence type="ECO:0000259" key="1">
    <source>
        <dbReference type="Pfam" id="PF00294"/>
    </source>
</evidence>
<dbReference type="Gene3D" id="3.40.1190.20">
    <property type="match status" value="1"/>
</dbReference>
<dbReference type="EMBL" id="JAGGLB010000053">
    <property type="protein sequence ID" value="MBP1996639.1"/>
    <property type="molecule type" value="Genomic_DNA"/>
</dbReference>
<dbReference type="Pfam" id="PF00294">
    <property type="entry name" value="PfkB"/>
    <property type="match status" value="1"/>
</dbReference>
<comment type="caution">
    <text evidence="2">The sequence shown here is derived from an EMBL/GenBank/DDBJ whole genome shotgun (WGS) entry which is preliminary data.</text>
</comment>
<keyword evidence="2" id="KW-0808">Transferase</keyword>
<evidence type="ECO:0000313" key="3">
    <source>
        <dbReference type="Proteomes" id="UP001519287"/>
    </source>
</evidence>
<dbReference type="Proteomes" id="UP001519287">
    <property type="component" value="Unassembled WGS sequence"/>
</dbReference>
<organism evidence="2 3">
    <name type="scientific">Paenibacillus eucommiae</name>
    <dbReference type="NCBI Taxonomy" id="1355755"/>
    <lineage>
        <taxon>Bacteria</taxon>
        <taxon>Bacillati</taxon>
        <taxon>Bacillota</taxon>
        <taxon>Bacilli</taxon>
        <taxon>Bacillales</taxon>
        <taxon>Paenibacillaceae</taxon>
        <taxon>Paenibacillus</taxon>
    </lineage>
</organism>
<keyword evidence="2" id="KW-0418">Kinase</keyword>
<proteinExistence type="predicted"/>
<dbReference type="PANTHER" id="PTHR47098:SF2">
    <property type="entry name" value="PROTEIN MAK32"/>
    <property type="match status" value="1"/>
</dbReference>
<dbReference type="PANTHER" id="PTHR47098">
    <property type="entry name" value="PROTEIN MAK32"/>
    <property type="match status" value="1"/>
</dbReference>
<feature type="domain" description="Carbohydrate kinase PfkB" evidence="1">
    <location>
        <begin position="25"/>
        <end position="279"/>
    </location>
</feature>
<reference evidence="2 3" key="1">
    <citation type="submission" date="2021-03" db="EMBL/GenBank/DDBJ databases">
        <title>Genomic Encyclopedia of Type Strains, Phase IV (KMG-IV): sequencing the most valuable type-strain genomes for metagenomic binning, comparative biology and taxonomic classification.</title>
        <authorList>
            <person name="Goeker M."/>
        </authorList>
    </citation>
    <scope>NUCLEOTIDE SEQUENCE [LARGE SCALE GENOMIC DNA]</scope>
    <source>
        <strain evidence="2 3">DSM 26048</strain>
    </source>
</reference>
<name>A0ABS4J9V0_9BACL</name>
<keyword evidence="3" id="KW-1185">Reference proteome</keyword>